<protein>
    <recommendedName>
        <fullName evidence="2">Aspartyl/asparaginy/proline hydroxylase domain-containing protein</fullName>
    </recommendedName>
</protein>
<dbReference type="EMBL" id="HBHX01064022">
    <property type="protein sequence ID" value="CAE0144618.1"/>
    <property type="molecule type" value="Transcribed_RNA"/>
</dbReference>
<name>A0A7S3BTH1_9EUKA</name>
<sequence>MGQSRRLTPSFLRAGRAPVQGDHARAVSRSWSGGQLGREVPAGGSVFDTTFMHSAYNDGDEAADILFIDFFHPELTQSEQIAIRCLQKLLRDHGEAQEQGV</sequence>
<dbReference type="InterPro" id="IPR027443">
    <property type="entry name" value="IPNS-like_sf"/>
</dbReference>
<organism evidence="1">
    <name type="scientific">Haptolina ericina</name>
    <dbReference type="NCBI Taxonomy" id="156174"/>
    <lineage>
        <taxon>Eukaryota</taxon>
        <taxon>Haptista</taxon>
        <taxon>Haptophyta</taxon>
        <taxon>Prymnesiophyceae</taxon>
        <taxon>Prymnesiales</taxon>
        <taxon>Prymnesiaceae</taxon>
        <taxon>Haptolina</taxon>
    </lineage>
</organism>
<dbReference type="AlphaFoldDB" id="A0A7S3BTH1"/>
<dbReference type="Gene3D" id="2.60.120.330">
    <property type="entry name" value="B-lactam Antibiotic, Isopenicillin N Synthase, Chain"/>
    <property type="match status" value="1"/>
</dbReference>
<gene>
    <name evidence="1" type="ORF">HERI1096_LOCUS35422</name>
</gene>
<accession>A0A7S3BTH1</accession>
<evidence type="ECO:0000313" key="1">
    <source>
        <dbReference type="EMBL" id="CAE0144618.1"/>
    </source>
</evidence>
<proteinExistence type="predicted"/>
<reference evidence="1" key="1">
    <citation type="submission" date="2021-01" db="EMBL/GenBank/DDBJ databases">
        <authorList>
            <person name="Corre E."/>
            <person name="Pelletier E."/>
            <person name="Niang G."/>
            <person name="Scheremetjew M."/>
            <person name="Finn R."/>
            <person name="Kale V."/>
            <person name="Holt S."/>
            <person name="Cochrane G."/>
            <person name="Meng A."/>
            <person name="Brown T."/>
            <person name="Cohen L."/>
        </authorList>
    </citation>
    <scope>NUCLEOTIDE SEQUENCE</scope>
    <source>
        <strain evidence="1">CCMP281</strain>
    </source>
</reference>
<evidence type="ECO:0008006" key="2">
    <source>
        <dbReference type="Google" id="ProtNLM"/>
    </source>
</evidence>